<keyword evidence="2" id="KW-1185">Reference proteome</keyword>
<dbReference type="Proteomes" id="UP001310387">
    <property type="component" value="Unassembled WGS sequence"/>
</dbReference>
<reference evidence="1" key="1">
    <citation type="journal article" date="2024" name="Antonie Van Leeuwenhoek">
        <title>Isoptericola haloaureus sp. nov., a dimorphic actinobacterium isolated from mangrove sediments of southeast India, implicating biosaline agricultural significance through nitrogen fixation and salt tolerance genes.</title>
        <authorList>
            <person name="Prathaban M."/>
            <person name="Prathiviraj R."/>
            <person name="Ravichandran M."/>
            <person name="Natarajan S.D."/>
            <person name="Sobanaa M."/>
            <person name="Hari Krishna Kumar S."/>
            <person name="Chandrasekar V."/>
            <person name="Selvin J."/>
        </authorList>
    </citation>
    <scope>NUCLEOTIDE SEQUENCE</scope>
    <source>
        <strain evidence="1">MP1014</strain>
    </source>
</reference>
<name>A0ABU7Z7P2_9MICO</name>
<reference evidence="1" key="2">
    <citation type="submission" date="2024-02" db="EMBL/GenBank/DDBJ databases">
        <authorList>
            <person name="Prathaban M."/>
            <person name="Mythili R."/>
            <person name="Sharmila Devi N."/>
            <person name="Sobanaa M."/>
            <person name="Prathiviraj R."/>
            <person name="Selvin J."/>
        </authorList>
    </citation>
    <scope>NUCLEOTIDE SEQUENCE</scope>
    <source>
        <strain evidence="1">MP1014</strain>
    </source>
</reference>
<sequence length="80" mass="8547">MRVRMSLVMLANMLVPVVVALALVAIAVALVRGGARGASVPTDRPGLLEQRLEHLDRLHAAGRISDVERADARARLLGTL</sequence>
<dbReference type="EMBL" id="JBAGLP010000117">
    <property type="protein sequence ID" value="MEG3615468.1"/>
    <property type="molecule type" value="Genomic_DNA"/>
</dbReference>
<evidence type="ECO:0008006" key="3">
    <source>
        <dbReference type="Google" id="ProtNLM"/>
    </source>
</evidence>
<organism evidence="1 2">
    <name type="scientific">Isoptericola haloaureus</name>
    <dbReference type="NCBI Taxonomy" id="1542902"/>
    <lineage>
        <taxon>Bacteria</taxon>
        <taxon>Bacillati</taxon>
        <taxon>Actinomycetota</taxon>
        <taxon>Actinomycetes</taxon>
        <taxon>Micrococcales</taxon>
        <taxon>Promicromonosporaceae</taxon>
        <taxon>Isoptericola</taxon>
    </lineage>
</organism>
<comment type="caution">
    <text evidence="1">The sequence shown here is derived from an EMBL/GenBank/DDBJ whole genome shotgun (WGS) entry which is preliminary data.</text>
</comment>
<gene>
    <name evidence="1" type="ORF">V5O49_10075</name>
</gene>
<accession>A0ABU7Z7P2</accession>
<protein>
    <recommendedName>
        <fullName evidence="3">Oligomerization/nucleic acid binding protein</fullName>
    </recommendedName>
</protein>
<proteinExistence type="predicted"/>
<evidence type="ECO:0000313" key="2">
    <source>
        <dbReference type="Proteomes" id="UP001310387"/>
    </source>
</evidence>
<evidence type="ECO:0000313" key="1">
    <source>
        <dbReference type="EMBL" id="MEG3615468.1"/>
    </source>
</evidence>